<accession>A0A1L8EFX4</accession>
<dbReference type="InterPro" id="IPR015897">
    <property type="entry name" value="CHK_kinase-like"/>
</dbReference>
<dbReference type="Gene3D" id="3.90.1200.10">
    <property type="match status" value="1"/>
</dbReference>
<dbReference type="EMBL" id="GFDG01001177">
    <property type="protein sequence ID" value="JAV17622.1"/>
    <property type="molecule type" value="Transcribed_RNA"/>
</dbReference>
<evidence type="ECO:0000259" key="1">
    <source>
        <dbReference type="SMART" id="SM00587"/>
    </source>
</evidence>
<dbReference type="SUPFAM" id="SSF56112">
    <property type="entry name" value="Protein kinase-like (PK-like)"/>
    <property type="match status" value="1"/>
</dbReference>
<feature type="domain" description="CHK kinase-like" evidence="1">
    <location>
        <begin position="141"/>
        <end position="331"/>
    </location>
</feature>
<dbReference type="GO" id="GO:0016301">
    <property type="term" value="F:kinase activity"/>
    <property type="evidence" value="ECO:0007669"/>
    <property type="project" value="UniProtKB-KW"/>
</dbReference>
<reference evidence="2" key="1">
    <citation type="submission" date="2017-01" db="EMBL/GenBank/DDBJ databases">
        <title>An insight into the sialome and mialome of the horn fly, Haematobia irritans.</title>
        <authorList>
            <person name="Breijo M."/>
            <person name="Boiani M."/>
            <person name="Ures X."/>
            <person name="Rocha S."/>
            <person name="Sequeira M."/>
            <person name="Ribeiro J.M."/>
        </authorList>
    </citation>
    <scope>NUCLEOTIDE SEQUENCE</scope>
</reference>
<name>A0A1L8EFX4_HAEIR</name>
<dbReference type="Pfam" id="PF02958">
    <property type="entry name" value="EcKL"/>
    <property type="match status" value="1"/>
</dbReference>
<keyword evidence="2" id="KW-0418">Kinase</keyword>
<organism evidence="2">
    <name type="scientific">Haematobia irritans</name>
    <name type="common">Horn fly</name>
    <name type="synonym">Conops irritans</name>
    <dbReference type="NCBI Taxonomy" id="7368"/>
    <lineage>
        <taxon>Eukaryota</taxon>
        <taxon>Metazoa</taxon>
        <taxon>Ecdysozoa</taxon>
        <taxon>Arthropoda</taxon>
        <taxon>Hexapoda</taxon>
        <taxon>Insecta</taxon>
        <taxon>Pterygota</taxon>
        <taxon>Neoptera</taxon>
        <taxon>Endopterygota</taxon>
        <taxon>Diptera</taxon>
        <taxon>Brachycera</taxon>
        <taxon>Muscomorpha</taxon>
        <taxon>Muscoidea</taxon>
        <taxon>Muscidae</taxon>
        <taxon>Haematobia</taxon>
    </lineage>
</organism>
<keyword evidence="2" id="KW-0808">Transferase</keyword>
<dbReference type="SMART" id="SM00587">
    <property type="entry name" value="CHK"/>
    <property type="match status" value="1"/>
</dbReference>
<dbReference type="PANTHER" id="PTHR11012">
    <property type="entry name" value="PROTEIN KINASE-LIKE DOMAIN-CONTAINING"/>
    <property type="match status" value="1"/>
</dbReference>
<dbReference type="AlphaFoldDB" id="A0A1L8EFX4"/>
<protein>
    <submittedName>
        <fullName evidence="2">Putative ecdysteroid kinase</fullName>
    </submittedName>
</protein>
<proteinExistence type="predicted"/>
<dbReference type="InterPro" id="IPR004119">
    <property type="entry name" value="EcKL"/>
</dbReference>
<dbReference type="PANTHER" id="PTHR11012:SF6">
    <property type="entry name" value="CHK DOMAIN OV1-RELATED"/>
    <property type="match status" value="1"/>
</dbReference>
<sequence>MTPEASQNIVFDSNLPGWLKQISLTKALNETVGDVFSKLLGIRIENASKEGENYSSLLIRIIAEVEIKNGDAKCISFILKTTQANEMMAQILDMFRIFPKEEELYYRIIPRFEQLYRDAGKNLKFAPKAFKMDVDINKDYILLEDLSDKSYKNANRIQGLDLHHMEAVLRKMAEYHAASACYVECYGGYSEDFTVGVFSEKNASILGQFNKSTAFLMQLKKWPNCTAYYEKLANSDDYLVKRLLEDQRVNTGEFNVLNHGDCWSNNIMFQYDAFGKIKDTLFIDFALGKYGSPTNDLYYFILSSSAADIKLSKFDYFIRYYYDYLIENLKLLNYSRPLPKLSGIHGSLYRNGLAAYMIVTKVLPATILDKSEEANLENYTNEKSKMVCSMYNNPKYITQMMEILPWLDNRGLLDWK</sequence>
<evidence type="ECO:0000313" key="2">
    <source>
        <dbReference type="EMBL" id="JAV17622.1"/>
    </source>
</evidence>
<dbReference type="InterPro" id="IPR011009">
    <property type="entry name" value="Kinase-like_dom_sf"/>
</dbReference>